<feature type="region of interest" description="Disordered" evidence="4">
    <location>
        <begin position="88"/>
        <end position="170"/>
    </location>
</feature>
<dbReference type="GO" id="GO:0006335">
    <property type="term" value="P:DNA replication-dependent chromatin assembly"/>
    <property type="evidence" value="ECO:0007669"/>
    <property type="project" value="TreeGrafter"/>
</dbReference>
<protein>
    <recommendedName>
        <fullName evidence="7">Tetratricopeptide SHNi-TPR domain-containing protein</fullName>
    </recommendedName>
</protein>
<keyword evidence="1" id="KW-0677">Repeat</keyword>
<evidence type="ECO:0008006" key="7">
    <source>
        <dbReference type="Google" id="ProtNLM"/>
    </source>
</evidence>
<dbReference type="InterPro" id="IPR051730">
    <property type="entry name" value="NASP-like"/>
</dbReference>
<dbReference type="Proteomes" id="UP000886653">
    <property type="component" value="Unassembled WGS sequence"/>
</dbReference>
<comment type="caution">
    <text evidence="5">The sequence shown here is derived from an EMBL/GenBank/DDBJ whole genome shotgun (WGS) entry which is preliminary data.</text>
</comment>
<dbReference type="SUPFAM" id="SSF48452">
    <property type="entry name" value="TPR-like"/>
    <property type="match status" value="1"/>
</dbReference>
<dbReference type="GO" id="GO:0042393">
    <property type="term" value="F:histone binding"/>
    <property type="evidence" value="ECO:0007669"/>
    <property type="project" value="TreeGrafter"/>
</dbReference>
<sequence length="434" mass="49688">MNSKQNTATTIIEPPDESTNKIIEINISEGIKSFALKNYRDSINYFSKSCEILSKHYQDDQHPKLIDIQLLYGKALVKNAVKLNSVLSTSNQNHEEKKKDTNKKKEEDVNVPGSSSTNTKTPIKNLNNNNNPMIHFSGDDSSDEDGDDGEGEEAEEDGDINNEEEGEGNSYTADEEFESAFQILELVKLSIQKQIQIKKEEEEIEKYQTKLIQVFELLAEVHQETECFQLALEAYQNSLEIKHILLSNKQKNCNYRSIAETHLYIALVYEIMLEEGNQSTLKAIEHIEKSIELVKKHINLLEEDDNKDEKKIKEEIEECKLILIDLNLKLDELKTVPEPDEKEKAFQDYLVNAILPLKKMHDNNANEATVVNDLSNLVKKKKKNDESDPTTLIIENGEDRSNDDTNVSTSKRPLETIEDKVECKRSKLDQQDEE</sequence>
<feature type="compositionally biased region" description="Basic and acidic residues" evidence="4">
    <location>
        <begin position="412"/>
        <end position="434"/>
    </location>
</feature>
<dbReference type="EMBL" id="MU167545">
    <property type="protein sequence ID" value="KAG0139654.1"/>
    <property type="molecule type" value="Genomic_DNA"/>
</dbReference>
<accession>A0A9P6N8J2</accession>
<dbReference type="GO" id="GO:0005654">
    <property type="term" value="C:nucleoplasm"/>
    <property type="evidence" value="ECO:0007669"/>
    <property type="project" value="TreeGrafter"/>
</dbReference>
<keyword evidence="2" id="KW-0802">TPR repeat</keyword>
<dbReference type="OrthoDB" id="2505766at2759"/>
<feature type="coiled-coil region" evidence="3">
    <location>
        <begin position="190"/>
        <end position="217"/>
    </location>
</feature>
<proteinExistence type="predicted"/>
<evidence type="ECO:0000256" key="4">
    <source>
        <dbReference type="SAM" id="MobiDB-lite"/>
    </source>
</evidence>
<feature type="region of interest" description="Disordered" evidence="4">
    <location>
        <begin position="380"/>
        <end position="434"/>
    </location>
</feature>
<dbReference type="PANTHER" id="PTHR15081:SF1">
    <property type="entry name" value="NUCLEAR AUTOANTIGENIC SPERM PROTEIN"/>
    <property type="match status" value="1"/>
</dbReference>
<feature type="coiled-coil region" evidence="3">
    <location>
        <begin position="284"/>
        <end position="318"/>
    </location>
</feature>
<keyword evidence="6" id="KW-1185">Reference proteome</keyword>
<feature type="compositionally biased region" description="Acidic residues" evidence="4">
    <location>
        <begin position="140"/>
        <end position="170"/>
    </location>
</feature>
<feature type="compositionally biased region" description="Basic and acidic residues" evidence="4">
    <location>
        <begin position="93"/>
        <end position="108"/>
    </location>
</feature>
<dbReference type="GO" id="GO:0034080">
    <property type="term" value="P:CENP-A containing chromatin assembly"/>
    <property type="evidence" value="ECO:0007669"/>
    <property type="project" value="TreeGrafter"/>
</dbReference>
<evidence type="ECO:0000313" key="5">
    <source>
        <dbReference type="EMBL" id="KAG0139654.1"/>
    </source>
</evidence>
<dbReference type="PANTHER" id="PTHR15081">
    <property type="entry name" value="NUCLEAR AUTOANTIGENIC SPERM PROTEIN NASP -RELATED"/>
    <property type="match status" value="1"/>
</dbReference>
<evidence type="ECO:0000313" key="6">
    <source>
        <dbReference type="Proteomes" id="UP000886653"/>
    </source>
</evidence>
<dbReference type="InterPro" id="IPR011990">
    <property type="entry name" value="TPR-like_helical_dom_sf"/>
</dbReference>
<feature type="compositionally biased region" description="Low complexity" evidence="4">
    <location>
        <begin position="117"/>
        <end position="132"/>
    </location>
</feature>
<dbReference type="Gene3D" id="1.25.40.10">
    <property type="entry name" value="Tetratricopeptide repeat domain"/>
    <property type="match status" value="1"/>
</dbReference>
<evidence type="ECO:0000256" key="3">
    <source>
        <dbReference type="SAM" id="Coils"/>
    </source>
</evidence>
<reference evidence="5" key="1">
    <citation type="submission" date="2013-11" db="EMBL/GenBank/DDBJ databases">
        <title>Genome sequence of the fusiform rust pathogen reveals effectors for host alternation and coevolution with pine.</title>
        <authorList>
            <consortium name="DOE Joint Genome Institute"/>
            <person name="Smith K."/>
            <person name="Pendleton A."/>
            <person name="Kubisiak T."/>
            <person name="Anderson C."/>
            <person name="Salamov A."/>
            <person name="Aerts A."/>
            <person name="Riley R."/>
            <person name="Clum A."/>
            <person name="Lindquist E."/>
            <person name="Ence D."/>
            <person name="Campbell M."/>
            <person name="Kronenberg Z."/>
            <person name="Feau N."/>
            <person name="Dhillon B."/>
            <person name="Hamelin R."/>
            <person name="Burleigh J."/>
            <person name="Smith J."/>
            <person name="Yandell M."/>
            <person name="Nelson C."/>
            <person name="Grigoriev I."/>
            <person name="Davis J."/>
        </authorList>
    </citation>
    <scope>NUCLEOTIDE SEQUENCE</scope>
    <source>
        <strain evidence="5">G11</strain>
    </source>
</reference>
<evidence type="ECO:0000256" key="1">
    <source>
        <dbReference type="ARBA" id="ARBA00022737"/>
    </source>
</evidence>
<keyword evidence="3" id="KW-0175">Coiled coil</keyword>
<dbReference type="AlphaFoldDB" id="A0A9P6N8J2"/>
<gene>
    <name evidence="5" type="ORF">CROQUDRAFT_718941</name>
</gene>
<name>A0A9P6N8J2_9BASI</name>
<organism evidence="5 6">
    <name type="scientific">Cronartium quercuum f. sp. fusiforme G11</name>
    <dbReference type="NCBI Taxonomy" id="708437"/>
    <lineage>
        <taxon>Eukaryota</taxon>
        <taxon>Fungi</taxon>
        <taxon>Dikarya</taxon>
        <taxon>Basidiomycota</taxon>
        <taxon>Pucciniomycotina</taxon>
        <taxon>Pucciniomycetes</taxon>
        <taxon>Pucciniales</taxon>
        <taxon>Coleosporiaceae</taxon>
        <taxon>Cronartium</taxon>
    </lineage>
</organism>
<evidence type="ECO:0000256" key="2">
    <source>
        <dbReference type="ARBA" id="ARBA00022803"/>
    </source>
</evidence>